<dbReference type="Gene3D" id="3.40.50.300">
    <property type="entry name" value="P-loop containing nucleotide triphosphate hydrolases"/>
    <property type="match status" value="1"/>
</dbReference>
<dbReference type="SMART" id="SM00382">
    <property type="entry name" value="AAA"/>
    <property type="match status" value="1"/>
</dbReference>
<dbReference type="PANTHER" id="PTHR43790">
    <property type="entry name" value="CARBOHYDRATE TRANSPORT ATP-BINDING PROTEIN MG119-RELATED"/>
    <property type="match status" value="1"/>
</dbReference>
<dbReference type="InterPro" id="IPR003439">
    <property type="entry name" value="ABC_transporter-like_ATP-bd"/>
</dbReference>
<dbReference type="AlphaFoldDB" id="A0A382X431"/>
<dbReference type="InterPro" id="IPR050107">
    <property type="entry name" value="ABC_carbohydrate_import_ATPase"/>
</dbReference>
<dbReference type="GO" id="GO:0016887">
    <property type="term" value="F:ATP hydrolysis activity"/>
    <property type="evidence" value="ECO:0007669"/>
    <property type="project" value="InterPro"/>
</dbReference>
<dbReference type="EMBL" id="UINC01164668">
    <property type="protein sequence ID" value="SVD65634.1"/>
    <property type="molecule type" value="Genomic_DNA"/>
</dbReference>
<evidence type="ECO:0000256" key="2">
    <source>
        <dbReference type="ARBA" id="ARBA00022737"/>
    </source>
</evidence>
<gene>
    <name evidence="6" type="ORF">METZ01_LOCUS418488</name>
</gene>
<feature type="non-terminal residue" evidence="6">
    <location>
        <position position="243"/>
    </location>
</feature>
<evidence type="ECO:0000256" key="3">
    <source>
        <dbReference type="ARBA" id="ARBA00022741"/>
    </source>
</evidence>
<keyword evidence="1" id="KW-0813">Transport</keyword>
<evidence type="ECO:0000313" key="6">
    <source>
        <dbReference type="EMBL" id="SVD65634.1"/>
    </source>
</evidence>
<keyword evidence="3" id="KW-0547">Nucleotide-binding</keyword>
<dbReference type="PROSITE" id="PS50893">
    <property type="entry name" value="ABC_TRANSPORTER_2"/>
    <property type="match status" value="1"/>
</dbReference>
<dbReference type="InterPro" id="IPR027417">
    <property type="entry name" value="P-loop_NTPase"/>
</dbReference>
<dbReference type="CDD" id="cd03216">
    <property type="entry name" value="ABC_Carb_Monos_I"/>
    <property type="match status" value="1"/>
</dbReference>
<protein>
    <recommendedName>
        <fullName evidence="5">ABC transporter domain-containing protein</fullName>
    </recommendedName>
</protein>
<accession>A0A382X431</accession>
<reference evidence="6" key="1">
    <citation type="submission" date="2018-05" db="EMBL/GenBank/DDBJ databases">
        <authorList>
            <person name="Lanie J.A."/>
            <person name="Ng W.-L."/>
            <person name="Kazmierczak K.M."/>
            <person name="Andrzejewski T.M."/>
            <person name="Davidsen T.M."/>
            <person name="Wayne K.J."/>
            <person name="Tettelin H."/>
            <person name="Glass J.I."/>
            <person name="Rusch D."/>
            <person name="Podicherti R."/>
            <person name="Tsui H.-C.T."/>
            <person name="Winkler M.E."/>
        </authorList>
    </citation>
    <scope>NUCLEOTIDE SEQUENCE</scope>
</reference>
<keyword evidence="4" id="KW-0067">ATP-binding</keyword>
<feature type="domain" description="ABC transporter" evidence="5">
    <location>
        <begin position="19"/>
        <end position="243"/>
    </location>
</feature>
<evidence type="ECO:0000256" key="4">
    <source>
        <dbReference type="ARBA" id="ARBA00022840"/>
    </source>
</evidence>
<organism evidence="6">
    <name type="scientific">marine metagenome</name>
    <dbReference type="NCBI Taxonomy" id="408172"/>
    <lineage>
        <taxon>unclassified sequences</taxon>
        <taxon>metagenomes</taxon>
        <taxon>ecological metagenomes</taxon>
    </lineage>
</organism>
<dbReference type="SUPFAM" id="SSF52540">
    <property type="entry name" value="P-loop containing nucleoside triphosphate hydrolases"/>
    <property type="match status" value="1"/>
</dbReference>
<keyword evidence="2" id="KW-0677">Repeat</keyword>
<name>A0A382X431_9ZZZZ</name>
<dbReference type="PANTHER" id="PTHR43790:SF9">
    <property type="entry name" value="GALACTOFURANOSE TRANSPORTER ATP-BINDING PROTEIN YTFR"/>
    <property type="match status" value="1"/>
</dbReference>
<evidence type="ECO:0000259" key="5">
    <source>
        <dbReference type="PROSITE" id="PS50893"/>
    </source>
</evidence>
<dbReference type="GO" id="GO:0005524">
    <property type="term" value="F:ATP binding"/>
    <property type="evidence" value="ECO:0007669"/>
    <property type="project" value="UniProtKB-KW"/>
</dbReference>
<dbReference type="InterPro" id="IPR003593">
    <property type="entry name" value="AAA+_ATPase"/>
</dbReference>
<evidence type="ECO:0000256" key="1">
    <source>
        <dbReference type="ARBA" id="ARBA00022448"/>
    </source>
</evidence>
<proteinExistence type="predicted"/>
<dbReference type="Pfam" id="PF00005">
    <property type="entry name" value="ABC_tran"/>
    <property type="match status" value="1"/>
</dbReference>
<sequence length="243" mass="26482">MLEPYGKIDRPVMSDTPLLAVEGVTKRYPGVTANDGVTFGVEQGTIHCLLGENGAGKSSLASIIYGIQKPDEGRISFKGDPLVLGSPNDAILAGIGMVHQHFELVDPMSVVENVLIGTSEKRLLDPRDVRNRLTKLCENYEVTLDLDSPVGSLSVGEQQWVEILKAMYLEVDLLVLDEPTAVLTPDGISRLFETLNRMASEGLTIILITHKLSEVLENSDRVTVLRRGKVVDTVDTSTVNETL</sequence>